<proteinExistence type="predicted"/>
<evidence type="ECO:0000313" key="8">
    <source>
        <dbReference type="EMBL" id="CAB4214029.1"/>
    </source>
</evidence>
<evidence type="ECO:0000313" key="2">
    <source>
        <dbReference type="EMBL" id="CAB4146552.1"/>
    </source>
</evidence>
<evidence type="ECO:0000313" key="5">
    <source>
        <dbReference type="EMBL" id="CAB4177786.1"/>
    </source>
</evidence>
<evidence type="ECO:0000256" key="1">
    <source>
        <dbReference type="SAM" id="MobiDB-lite"/>
    </source>
</evidence>
<dbReference type="EMBL" id="LR796953">
    <property type="protein sequence ID" value="CAB4177786.1"/>
    <property type="molecule type" value="Genomic_DNA"/>
</dbReference>
<reference evidence="2" key="1">
    <citation type="submission" date="2020-04" db="EMBL/GenBank/DDBJ databases">
        <authorList>
            <person name="Chiriac C."/>
            <person name="Salcher M."/>
            <person name="Ghai R."/>
            <person name="Kavagutti S V."/>
        </authorList>
    </citation>
    <scope>NUCLEOTIDE SEQUENCE</scope>
</reference>
<name>A0A6J5MJZ0_9CAUD</name>
<dbReference type="SUPFAM" id="SSF88874">
    <property type="entry name" value="Receptor-binding domain of short tail fibre protein gp12"/>
    <property type="match status" value="1"/>
</dbReference>
<accession>A0A6J5MJZ0</accession>
<dbReference type="EMBL" id="LR796763">
    <property type="protein sequence ID" value="CAB4164259.1"/>
    <property type="molecule type" value="Genomic_DNA"/>
</dbReference>
<sequence>MPRNGSGTMTAAQTYTTGQTITAAVINANITDIASELTNSVAKDGQTVMTGPLKASNGSATAPSITFGSDLDTGIYRKSANKMAVALGGVEVPGAFTPTGAMLQYLGTTAPTGWVRGNGRTIGNASSSATERANADTEDLFSFLWDNFANGQCAVSTGRGTSAEADYAANKTIALPDLRGRAFFGLDDMGGAAASRLGTVITSQTTNGASGGTETVALTGDQLATHTHDLGNHTHAVTGNTGSHTHTFTTSNSGTHTHSISTAVTGATSAGNGVNSVGLNSAGTSTDGGGNHNHTGTTDGATASISLTSAAPSSNTSGSAGSGSAHSNMPPAWLGTFIIKL</sequence>
<dbReference type="EMBL" id="LR796470">
    <property type="protein sequence ID" value="CAB4146552.1"/>
    <property type="molecule type" value="Genomic_DNA"/>
</dbReference>
<feature type="region of interest" description="Disordered" evidence="1">
    <location>
        <begin position="275"/>
        <end position="329"/>
    </location>
</feature>
<evidence type="ECO:0000313" key="6">
    <source>
        <dbReference type="EMBL" id="CAB4183942.1"/>
    </source>
</evidence>
<evidence type="ECO:0008006" key="11">
    <source>
        <dbReference type="Google" id="ProtNLM"/>
    </source>
</evidence>
<organism evidence="2">
    <name type="scientific">uncultured Caudovirales phage</name>
    <dbReference type="NCBI Taxonomy" id="2100421"/>
    <lineage>
        <taxon>Viruses</taxon>
        <taxon>Duplodnaviria</taxon>
        <taxon>Heunggongvirae</taxon>
        <taxon>Uroviricota</taxon>
        <taxon>Caudoviricetes</taxon>
        <taxon>Peduoviridae</taxon>
        <taxon>Maltschvirus</taxon>
        <taxon>Maltschvirus maltsch</taxon>
    </lineage>
</organism>
<evidence type="ECO:0000313" key="7">
    <source>
        <dbReference type="EMBL" id="CAB4200564.1"/>
    </source>
</evidence>
<dbReference type="EMBL" id="LR798397">
    <property type="protein sequence ID" value="CAB5229110.1"/>
    <property type="molecule type" value="Genomic_DNA"/>
</dbReference>
<feature type="compositionally biased region" description="Low complexity" evidence="1">
    <location>
        <begin position="292"/>
        <end position="327"/>
    </location>
</feature>
<feature type="compositionally biased region" description="Polar residues" evidence="1">
    <location>
        <begin position="235"/>
        <end position="259"/>
    </location>
</feature>
<protein>
    <recommendedName>
        <fullName evidence="11">Phage tail collar domain containing protein</fullName>
    </recommendedName>
</protein>
<evidence type="ECO:0000313" key="9">
    <source>
        <dbReference type="EMBL" id="CAB4218425.1"/>
    </source>
</evidence>
<evidence type="ECO:0000313" key="10">
    <source>
        <dbReference type="EMBL" id="CAB5229110.1"/>
    </source>
</evidence>
<evidence type="ECO:0000313" key="4">
    <source>
        <dbReference type="EMBL" id="CAB4172403.1"/>
    </source>
</evidence>
<dbReference type="EMBL" id="LR797405">
    <property type="protein sequence ID" value="CAB4214029.1"/>
    <property type="molecule type" value="Genomic_DNA"/>
</dbReference>
<feature type="region of interest" description="Disordered" evidence="1">
    <location>
        <begin position="231"/>
        <end position="259"/>
    </location>
</feature>
<evidence type="ECO:0000313" key="3">
    <source>
        <dbReference type="EMBL" id="CAB4164259.1"/>
    </source>
</evidence>
<dbReference type="EMBL" id="LR797307">
    <property type="protein sequence ID" value="CAB4200564.1"/>
    <property type="molecule type" value="Genomic_DNA"/>
</dbReference>
<dbReference type="EMBL" id="LR796881">
    <property type="protein sequence ID" value="CAB4172403.1"/>
    <property type="molecule type" value="Genomic_DNA"/>
</dbReference>
<dbReference type="EMBL" id="LR797463">
    <property type="protein sequence ID" value="CAB4218425.1"/>
    <property type="molecule type" value="Genomic_DNA"/>
</dbReference>
<gene>
    <name evidence="5" type="ORF">UFOVP1006_53</name>
    <name evidence="6" type="ORF">UFOVP1096_27</name>
    <name evidence="7" type="ORF">UFOVP1347_50</name>
    <name evidence="8" type="ORF">UFOVP1455_18</name>
    <name evidence="10" type="ORF">UFOVP1543_18</name>
    <name evidence="9" type="ORF">UFOVP1606_24</name>
    <name evidence="2" type="ORF">UFOVP497_35</name>
    <name evidence="3" type="ORF">UFOVP834_11</name>
    <name evidence="4" type="ORF">UFOVP922_60</name>
</gene>
<dbReference type="EMBL" id="LR797060">
    <property type="protein sequence ID" value="CAB4183942.1"/>
    <property type="molecule type" value="Genomic_DNA"/>
</dbReference>